<dbReference type="SMART" id="SM00212">
    <property type="entry name" value="UBCc"/>
    <property type="match status" value="1"/>
</dbReference>
<evidence type="ECO:0000313" key="2">
    <source>
        <dbReference type="EMBL" id="CRZ06769.1"/>
    </source>
</evidence>
<dbReference type="Gene3D" id="3.10.110.10">
    <property type="entry name" value="Ubiquitin Conjugating Enzyme"/>
    <property type="match status" value="1"/>
</dbReference>
<dbReference type="PROSITE" id="PS50127">
    <property type="entry name" value="UBC_2"/>
    <property type="match status" value="1"/>
</dbReference>
<name>A0A0H5RDY7_9EUKA</name>
<feature type="non-terminal residue" evidence="2">
    <location>
        <position position="1"/>
    </location>
</feature>
<dbReference type="CDD" id="cd23814">
    <property type="entry name" value="UEV_AKTIP"/>
    <property type="match status" value="1"/>
</dbReference>
<dbReference type="EMBL" id="HACM01006327">
    <property type="protein sequence ID" value="CRZ06769.1"/>
    <property type="molecule type" value="Transcribed_RNA"/>
</dbReference>
<dbReference type="InterPro" id="IPR016135">
    <property type="entry name" value="UBQ-conjugating_enzyme/RWD"/>
</dbReference>
<dbReference type="InterPro" id="IPR050113">
    <property type="entry name" value="Ub_conjugating_enzyme"/>
</dbReference>
<protein>
    <recommendedName>
        <fullName evidence="1">UBC core domain-containing protein</fullName>
    </recommendedName>
</protein>
<feature type="domain" description="UBC core" evidence="1">
    <location>
        <begin position="34"/>
        <end position="182"/>
    </location>
</feature>
<evidence type="ECO:0000259" key="1">
    <source>
        <dbReference type="PROSITE" id="PS50127"/>
    </source>
</evidence>
<dbReference type="SUPFAM" id="SSF54495">
    <property type="entry name" value="UBC-like"/>
    <property type="match status" value="1"/>
</dbReference>
<dbReference type="PANTHER" id="PTHR24067">
    <property type="entry name" value="UBIQUITIN-CONJUGATING ENZYME E2"/>
    <property type="match status" value="1"/>
</dbReference>
<dbReference type="Pfam" id="PF00179">
    <property type="entry name" value="UQ_con"/>
    <property type="match status" value="1"/>
</dbReference>
<proteinExistence type="predicted"/>
<dbReference type="InterPro" id="IPR000608">
    <property type="entry name" value="UBC"/>
</dbReference>
<sequence>LDTGAMIGRLFTRSKPIVPATSVSAPTESYHDRLRQYSLMMEFQKLSDEIPSGMYIVPDLDNISIWHGVIFVQHGIYRRAILTFILQFPDSFPETCPIVKFSSSVFHPMIDPESGLVDLSSFNNWQPNGNVANLLIFVKSIIDSTDMWERDLPSNSEALNLWNKDVSLYQQQVDLCVMRSLDRLYLTENNSSIKFSRPQQDHQLLWRRIQKGDNIWDWIAA</sequence>
<organism evidence="2">
    <name type="scientific">Spongospora subterranea</name>
    <dbReference type="NCBI Taxonomy" id="70186"/>
    <lineage>
        <taxon>Eukaryota</taxon>
        <taxon>Sar</taxon>
        <taxon>Rhizaria</taxon>
        <taxon>Endomyxa</taxon>
        <taxon>Phytomyxea</taxon>
        <taxon>Plasmodiophorida</taxon>
        <taxon>Plasmodiophoridae</taxon>
        <taxon>Spongospora</taxon>
    </lineage>
</organism>
<reference evidence="2" key="1">
    <citation type="submission" date="2015-04" db="EMBL/GenBank/DDBJ databases">
        <title>The genome sequence of the plant pathogenic Rhizarian Plasmodiophora brassicae reveals insights in its biotrophic life cycle and the origin of chitin synthesis.</title>
        <authorList>
            <person name="Schwelm A."/>
            <person name="Fogelqvist J."/>
            <person name="Knaust A."/>
            <person name="Julke S."/>
            <person name="Lilja T."/>
            <person name="Dhandapani V."/>
            <person name="Bonilla-Rosso G."/>
            <person name="Karlsson M."/>
            <person name="Shevchenko A."/>
            <person name="Choi S.R."/>
            <person name="Kim H.G."/>
            <person name="Park J.Y."/>
            <person name="Lim Y.P."/>
            <person name="Ludwig-Muller J."/>
            <person name="Dixelius C."/>
        </authorList>
    </citation>
    <scope>NUCLEOTIDE SEQUENCE</scope>
    <source>
        <tissue evidence="2">Potato root galls</tissue>
    </source>
</reference>
<dbReference type="AlphaFoldDB" id="A0A0H5RDY7"/>
<accession>A0A0H5RDY7</accession>